<evidence type="ECO:0000313" key="1">
    <source>
        <dbReference type="EMBL" id="MFD0797345.1"/>
    </source>
</evidence>
<dbReference type="Proteomes" id="UP001597012">
    <property type="component" value="Unassembled WGS sequence"/>
</dbReference>
<keyword evidence="2" id="KW-1185">Reference proteome</keyword>
<accession>A0ABW3B2L0</accession>
<reference evidence="2" key="1">
    <citation type="journal article" date="2019" name="Int. J. Syst. Evol. Microbiol.">
        <title>The Global Catalogue of Microorganisms (GCM) 10K type strain sequencing project: providing services to taxonomists for standard genome sequencing and annotation.</title>
        <authorList>
            <consortium name="The Broad Institute Genomics Platform"/>
            <consortium name="The Broad Institute Genome Sequencing Center for Infectious Disease"/>
            <person name="Wu L."/>
            <person name="Ma J."/>
        </authorList>
    </citation>
    <scope>NUCLEOTIDE SEQUENCE [LARGE SCALE GENOMIC DNA]</scope>
    <source>
        <strain evidence="2">CCUG 61948</strain>
    </source>
</reference>
<name>A0ABW3B2L0_9FLAO</name>
<comment type="caution">
    <text evidence="1">The sequence shown here is derived from an EMBL/GenBank/DDBJ whole genome shotgun (WGS) entry which is preliminary data.</text>
</comment>
<dbReference type="EMBL" id="JBHTHY010000005">
    <property type="protein sequence ID" value="MFD0797345.1"/>
    <property type="molecule type" value="Genomic_DNA"/>
</dbReference>
<gene>
    <name evidence="1" type="ORF">ACFQZJ_07730</name>
</gene>
<proteinExistence type="predicted"/>
<dbReference type="RefSeq" id="WP_379933608.1">
    <property type="nucleotide sequence ID" value="NZ_JBHTHY010000005.1"/>
</dbReference>
<sequence length="55" mass="6212">MLTRASAITKRGIDVGSEIKPDTDVLAIWFDAVEEGASKRLRITEIPWYYPKVGF</sequence>
<organism evidence="1 2">
    <name type="scientific">Maribacter chungangensis</name>
    <dbReference type="NCBI Taxonomy" id="1069117"/>
    <lineage>
        <taxon>Bacteria</taxon>
        <taxon>Pseudomonadati</taxon>
        <taxon>Bacteroidota</taxon>
        <taxon>Flavobacteriia</taxon>
        <taxon>Flavobacteriales</taxon>
        <taxon>Flavobacteriaceae</taxon>
        <taxon>Maribacter</taxon>
    </lineage>
</organism>
<evidence type="ECO:0000313" key="2">
    <source>
        <dbReference type="Proteomes" id="UP001597012"/>
    </source>
</evidence>
<protein>
    <submittedName>
        <fullName evidence="1">Uncharacterized protein</fullName>
    </submittedName>
</protein>